<dbReference type="AlphaFoldDB" id="A0A5P1FJ68"/>
<evidence type="ECO:0000256" key="3">
    <source>
        <dbReference type="ARBA" id="ARBA00023295"/>
    </source>
</evidence>
<evidence type="ECO:0000313" key="6">
    <source>
        <dbReference type="Proteomes" id="UP000243459"/>
    </source>
</evidence>
<protein>
    <recommendedName>
        <fullName evidence="7">Beta-glucosidase</fullName>
    </recommendedName>
</protein>
<dbReference type="SUPFAM" id="SSF51445">
    <property type="entry name" value="(Trans)glycosidases"/>
    <property type="match status" value="1"/>
</dbReference>
<dbReference type="Proteomes" id="UP000243459">
    <property type="component" value="Chromosome 2"/>
</dbReference>
<dbReference type="GO" id="GO:0008422">
    <property type="term" value="F:beta-glucosidase activity"/>
    <property type="evidence" value="ECO:0007669"/>
    <property type="project" value="TreeGrafter"/>
</dbReference>
<evidence type="ECO:0008006" key="7">
    <source>
        <dbReference type="Google" id="ProtNLM"/>
    </source>
</evidence>
<keyword evidence="2" id="KW-0378">Hydrolase</keyword>
<dbReference type="InterPro" id="IPR017853">
    <property type="entry name" value="GH"/>
</dbReference>
<keyword evidence="3" id="KW-0326">Glycosidase</keyword>
<organism evidence="5 6">
    <name type="scientific">Asparagus officinalis</name>
    <name type="common">Garden asparagus</name>
    <dbReference type="NCBI Taxonomy" id="4686"/>
    <lineage>
        <taxon>Eukaryota</taxon>
        <taxon>Viridiplantae</taxon>
        <taxon>Streptophyta</taxon>
        <taxon>Embryophyta</taxon>
        <taxon>Tracheophyta</taxon>
        <taxon>Spermatophyta</taxon>
        <taxon>Magnoliopsida</taxon>
        <taxon>Liliopsida</taxon>
        <taxon>Asparagales</taxon>
        <taxon>Asparagaceae</taxon>
        <taxon>Asparagoideae</taxon>
        <taxon>Asparagus</taxon>
    </lineage>
</organism>
<dbReference type="GO" id="GO:0005975">
    <property type="term" value="P:carbohydrate metabolic process"/>
    <property type="evidence" value="ECO:0007669"/>
    <property type="project" value="InterPro"/>
</dbReference>
<dbReference type="Gramene" id="ONK77753">
    <property type="protein sequence ID" value="ONK77753"/>
    <property type="gene ID" value="A4U43_C02F10180"/>
</dbReference>
<dbReference type="EMBL" id="CM007382">
    <property type="protein sequence ID" value="ONK77753.1"/>
    <property type="molecule type" value="Genomic_DNA"/>
</dbReference>
<evidence type="ECO:0000256" key="4">
    <source>
        <dbReference type="RuleBase" id="RU003690"/>
    </source>
</evidence>
<dbReference type="InterPro" id="IPR001360">
    <property type="entry name" value="Glyco_hydro_1"/>
</dbReference>
<evidence type="ECO:0000313" key="5">
    <source>
        <dbReference type="EMBL" id="ONK77753.1"/>
    </source>
</evidence>
<evidence type="ECO:0000256" key="1">
    <source>
        <dbReference type="ARBA" id="ARBA00010838"/>
    </source>
</evidence>
<dbReference type="Pfam" id="PF00232">
    <property type="entry name" value="Glyco_hydro_1"/>
    <property type="match status" value="1"/>
</dbReference>
<gene>
    <name evidence="5" type="ORF">A4U43_C02F10180</name>
</gene>
<proteinExistence type="inferred from homology"/>
<dbReference type="Gene3D" id="3.20.20.80">
    <property type="entry name" value="Glycosidases"/>
    <property type="match status" value="1"/>
</dbReference>
<comment type="similarity">
    <text evidence="1 4">Belongs to the glycosyl hydrolase 1 family.</text>
</comment>
<accession>A0A5P1FJ68</accession>
<keyword evidence="6" id="KW-1185">Reference proteome</keyword>
<name>A0A5P1FJ68_ASPOF</name>
<sequence length="107" mass="12050">MTSKDSLIIKFYPQGRTLAYNLMLLKIHVMHQTFLVMTDFVVDTSGKSDDFRDYADLCLKSFGDRVKNWITLNEPWTNCHQCYAAGIFALGRCSPWEAGNCSAGDSG</sequence>
<evidence type="ECO:0000256" key="2">
    <source>
        <dbReference type="ARBA" id="ARBA00022801"/>
    </source>
</evidence>
<reference evidence="6" key="1">
    <citation type="journal article" date="2017" name="Nat. Commun.">
        <title>The asparagus genome sheds light on the origin and evolution of a young Y chromosome.</title>
        <authorList>
            <person name="Harkess A."/>
            <person name="Zhou J."/>
            <person name="Xu C."/>
            <person name="Bowers J.E."/>
            <person name="Van der Hulst R."/>
            <person name="Ayyampalayam S."/>
            <person name="Mercati F."/>
            <person name="Riccardi P."/>
            <person name="McKain M.R."/>
            <person name="Kakrana A."/>
            <person name="Tang H."/>
            <person name="Ray J."/>
            <person name="Groenendijk J."/>
            <person name="Arikit S."/>
            <person name="Mathioni S.M."/>
            <person name="Nakano M."/>
            <person name="Shan H."/>
            <person name="Telgmann-Rauber A."/>
            <person name="Kanno A."/>
            <person name="Yue Z."/>
            <person name="Chen H."/>
            <person name="Li W."/>
            <person name="Chen Y."/>
            <person name="Xu X."/>
            <person name="Zhang Y."/>
            <person name="Luo S."/>
            <person name="Chen H."/>
            <person name="Gao J."/>
            <person name="Mao Z."/>
            <person name="Pires J.C."/>
            <person name="Luo M."/>
            <person name="Kudrna D."/>
            <person name="Wing R.A."/>
            <person name="Meyers B.C."/>
            <person name="Yi K."/>
            <person name="Kong H."/>
            <person name="Lavrijsen P."/>
            <person name="Sunseri F."/>
            <person name="Falavigna A."/>
            <person name="Ye Y."/>
            <person name="Leebens-Mack J.H."/>
            <person name="Chen G."/>
        </authorList>
    </citation>
    <scope>NUCLEOTIDE SEQUENCE [LARGE SCALE GENOMIC DNA]</scope>
    <source>
        <strain evidence="6">cv. DH0086</strain>
    </source>
</reference>
<dbReference type="PANTHER" id="PTHR10353">
    <property type="entry name" value="GLYCOSYL HYDROLASE"/>
    <property type="match status" value="1"/>
</dbReference>
<dbReference type="PANTHER" id="PTHR10353:SF137">
    <property type="entry name" value="MYROSINASE 3-RELATED"/>
    <property type="match status" value="1"/>
</dbReference>